<dbReference type="RefSeq" id="WP_134017569.1">
    <property type="nucleotide sequence ID" value="NZ_SOEC01000006.1"/>
</dbReference>
<dbReference type="OrthoDB" id="1404228at2"/>
<feature type="transmembrane region" description="Helical" evidence="6">
    <location>
        <begin position="12"/>
        <end position="35"/>
    </location>
</feature>
<name>A0A4R8G1S7_9GAMM</name>
<dbReference type="EMBL" id="SOEC01000006">
    <property type="protein sequence ID" value="TDX29972.1"/>
    <property type="molecule type" value="Genomic_DNA"/>
</dbReference>
<evidence type="ECO:0000256" key="4">
    <source>
        <dbReference type="ARBA" id="ARBA00022989"/>
    </source>
</evidence>
<sequence>MSYRRLLRERRGLLGIAFLAVFSGNLGQSFFVGLYQRPLTQHLEISAGTFGTLYSLVSLVAGFMVLRLGPSLDWVPPRRFALAVLTGLIAGVMLMTLSPWLVAAVLGLGLVRLCGQGLMVHLGFTLAGREFGNQRGQAVGVASLGMPLGEILLTPVVALLLVWLGWREAWWLFALLLLMAWLVMMRQVAWPTAPRPAAENIGTPAVRPLRDARFWRLLPLLMVLPVTMTGIFLYQAQMTDDLGAAAATYAMALAGKGLARMPGALMGGHWVDRLGERRLGRWYQLPFALALVTALTLGGDIAIWALMLGGGLVVGMQEPVANSLLVSLWGSKHLGRARAALSASIVLATGLSPAVFGILLDLGTDFTILLGGMLALLVGSWLLAQSTLTEVLRQPSPRKRPHLS</sequence>
<dbReference type="GO" id="GO:0005886">
    <property type="term" value="C:plasma membrane"/>
    <property type="evidence" value="ECO:0007669"/>
    <property type="project" value="UniProtKB-SubCell"/>
</dbReference>
<accession>A0A4R8G1S7</accession>
<dbReference type="InterPro" id="IPR036259">
    <property type="entry name" value="MFS_trans_sf"/>
</dbReference>
<dbReference type="AlphaFoldDB" id="A0A4R8G1S7"/>
<keyword evidence="2" id="KW-1003">Cell membrane</keyword>
<dbReference type="InterPro" id="IPR011701">
    <property type="entry name" value="MFS"/>
</dbReference>
<evidence type="ECO:0000256" key="2">
    <source>
        <dbReference type="ARBA" id="ARBA00022475"/>
    </source>
</evidence>
<keyword evidence="3 6" id="KW-0812">Transmembrane</keyword>
<dbReference type="SUPFAM" id="SSF103473">
    <property type="entry name" value="MFS general substrate transporter"/>
    <property type="match status" value="1"/>
</dbReference>
<comment type="caution">
    <text evidence="8">The sequence shown here is derived from an EMBL/GenBank/DDBJ whole genome shotgun (WGS) entry which is preliminary data.</text>
</comment>
<dbReference type="InterPro" id="IPR050189">
    <property type="entry name" value="MFS_Efflux_Transporters"/>
</dbReference>
<feature type="transmembrane region" description="Helical" evidence="6">
    <location>
        <begin position="169"/>
        <end position="185"/>
    </location>
</feature>
<evidence type="ECO:0000256" key="3">
    <source>
        <dbReference type="ARBA" id="ARBA00022692"/>
    </source>
</evidence>
<evidence type="ECO:0000313" key="9">
    <source>
        <dbReference type="Proteomes" id="UP000294489"/>
    </source>
</evidence>
<gene>
    <name evidence="8" type="ORF">DFO67_106213</name>
</gene>
<dbReference type="GO" id="GO:0022857">
    <property type="term" value="F:transmembrane transporter activity"/>
    <property type="evidence" value="ECO:0007669"/>
    <property type="project" value="InterPro"/>
</dbReference>
<organism evidence="8 9">
    <name type="scientific">Modicisalibacter xianhensis</name>
    <dbReference type="NCBI Taxonomy" id="442341"/>
    <lineage>
        <taxon>Bacteria</taxon>
        <taxon>Pseudomonadati</taxon>
        <taxon>Pseudomonadota</taxon>
        <taxon>Gammaproteobacteria</taxon>
        <taxon>Oceanospirillales</taxon>
        <taxon>Halomonadaceae</taxon>
        <taxon>Modicisalibacter</taxon>
    </lineage>
</organism>
<feature type="transmembrane region" description="Helical" evidence="6">
    <location>
        <begin position="80"/>
        <end position="97"/>
    </location>
</feature>
<proteinExistence type="predicted"/>
<evidence type="ECO:0000256" key="1">
    <source>
        <dbReference type="ARBA" id="ARBA00004651"/>
    </source>
</evidence>
<reference evidence="8 9" key="1">
    <citation type="submission" date="2019-03" db="EMBL/GenBank/DDBJ databases">
        <title>Freshwater and sediment microbial communities from various areas in North America, analyzing microbe dynamics in response to fracking.</title>
        <authorList>
            <person name="Lamendella R."/>
        </authorList>
    </citation>
    <scope>NUCLEOTIDE SEQUENCE [LARGE SCALE GENOMIC DNA]</scope>
    <source>
        <strain evidence="8 9">6_TX</strain>
    </source>
</reference>
<feature type="transmembrane region" description="Helical" evidence="6">
    <location>
        <begin position="280"/>
        <end position="297"/>
    </location>
</feature>
<feature type="transmembrane region" description="Helical" evidence="6">
    <location>
        <begin position="47"/>
        <end position="68"/>
    </location>
</feature>
<evidence type="ECO:0000256" key="6">
    <source>
        <dbReference type="SAM" id="Phobius"/>
    </source>
</evidence>
<dbReference type="Proteomes" id="UP000294489">
    <property type="component" value="Unassembled WGS sequence"/>
</dbReference>
<dbReference type="PANTHER" id="PTHR43124:SF3">
    <property type="entry name" value="CHLORAMPHENICOL EFFLUX PUMP RV0191"/>
    <property type="match status" value="1"/>
</dbReference>
<evidence type="ECO:0000313" key="8">
    <source>
        <dbReference type="EMBL" id="TDX29972.1"/>
    </source>
</evidence>
<feature type="transmembrane region" description="Helical" evidence="6">
    <location>
        <begin position="217"/>
        <end position="236"/>
    </location>
</feature>
<keyword evidence="4 6" id="KW-1133">Transmembrane helix</keyword>
<evidence type="ECO:0000256" key="5">
    <source>
        <dbReference type="ARBA" id="ARBA00023136"/>
    </source>
</evidence>
<dbReference type="Gene3D" id="1.20.1250.20">
    <property type="entry name" value="MFS general substrate transporter like domains"/>
    <property type="match status" value="2"/>
</dbReference>
<comment type="subcellular location">
    <subcellularLocation>
        <location evidence="1">Cell membrane</location>
        <topology evidence="1">Multi-pass membrane protein</topology>
    </subcellularLocation>
</comment>
<dbReference type="PANTHER" id="PTHR43124">
    <property type="entry name" value="PURINE EFFLUX PUMP PBUE"/>
    <property type="match status" value="1"/>
</dbReference>
<dbReference type="InterPro" id="IPR020846">
    <property type="entry name" value="MFS_dom"/>
</dbReference>
<protein>
    <submittedName>
        <fullName evidence="8">Putative MFS family arabinose efflux permease</fullName>
    </submittedName>
</protein>
<feature type="domain" description="Major facilitator superfamily (MFS) profile" evidence="7">
    <location>
        <begin position="13"/>
        <end position="388"/>
    </location>
</feature>
<dbReference type="PROSITE" id="PS50850">
    <property type="entry name" value="MFS"/>
    <property type="match status" value="1"/>
</dbReference>
<dbReference type="Pfam" id="PF07690">
    <property type="entry name" value="MFS_1"/>
    <property type="match status" value="1"/>
</dbReference>
<feature type="transmembrane region" description="Helical" evidence="6">
    <location>
        <begin position="139"/>
        <end position="163"/>
    </location>
</feature>
<keyword evidence="5 6" id="KW-0472">Membrane</keyword>
<feature type="transmembrane region" description="Helical" evidence="6">
    <location>
        <begin position="340"/>
        <end position="360"/>
    </location>
</feature>
<evidence type="ECO:0000259" key="7">
    <source>
        <dbReference type="PROSITE" id="PS50850"/>
    </source>
</evidence>
<feature type="transmembrane region" description="Helical" evidence="6">
    <location>
        <begin position="366"/>
        <end position="384"/>
    </location>
</feature>